<feature type="transmembrane region" description="Helical" evidence="5">
    <location>
        <begin position="39"/>
        <end position="63"/>
    </location>
</feature>
<comment type="subcellular location">
    <subcellularLocation>
        <location evidence="1">Membrane</location>
        <topology evidence="1">Multi-pass membrane protein</topology>
    </subcellularLocation>
</comment>
<evidence type="ECO:0000256" key="1">
    <source>
        <dbReference type="ARBA" id="ARBA00004141"/>
    </source>
</evidence>
<dbReference type="Proteomes" id="UP000191518">
    <property type="component" value="Unassembled WGS sequence"/>
</dbReference>
<keyword evidence="2 5" id="KW-0812">Transmembrane</keyword>
<feature type="transmembrane region" description="Helical" evidence="5">
    <location>
        <begin position="75"/>
        <end position="97"/>
    </location>
</feature>
<evidence type="ECO:0000313" key="6">
    <source>
        <dbReference type="EMBL" id="OQE05964.1"/>
    </source>
</evidence>
<dbReference type="GO" id="GO:0016020">
    <property type="term" value="C:membrane"/>
    <property type="evidence" value="ECO:0007669"/>
    <property type="project" value="UniProtKB-SubCell"/>
</dbReference>
<reference evidence="7" key="1">
    <citation type="journal article" date="2017" name="Nat. Microbiol.">
        <title>Global analysis of biosynthetic gene clusters reveals vast potential of secondary metabolite production in Penicillium species.</title>
        <authorList>
            <person name="Nielsen J.C."/>
            <person name="Grijseels S."/>
            <person name="Prigent S."/>
            <person name="Ji B."/>
            <person name="Dainat J."/>
            <person name="Nielsen K.F."/>
            <person name="Frisvad J.C."/>
            <person name="Workman M."/>
            <person name="Nielsen J."/>
        </authorList>
    </citation>
    <scope>NUCLEOTIDE SEQUENCE [LARGE SCALE GENOMIC DNA]</scope>
    <source>
        <strain evidence="7">IBT 29486</strain>
    </source>
</reference>
<keyword evidence="7" id="KW-1185">Reference proteome</keyword>
<sequence length="175" mass="19201">MNWVLSWYLVSSCLVGRDASGHVAEEAVSTKKAAAKGVFWATGASALCGFPISISIIFCMSPIETFYDNNVPRPFINMYAMALGPYAHVVMTLGAIIGATGATNCSSWGVDLQSDTDRLGARLFLWQAALDSRCPWGIREVVFVMNRPLHHPLPFQNASGDWTYFMKPSRRGSEC</sequence>
<dbReference type="AlphaFoldDB" id="A0A1V6RWV0"/>
<gene>
    <name evidence="6" type="ORF">PENVUL_c020G10341</name>
</gene>
<dbReference type="EMBL" id="MDYP01000020">
    <property type="protein sequence ID" value="OQE05964.1"/>
    <property type="molecule type" value="Genomic_DNA"/>
</dbReference>
<evidence type="ECO:0000313" key="7">
    <source>
        <dbReference type="Proteomes" id="UP000191518"/>
    </source>
</evidence>
<protein>
    <submittedName>
        <fullName evidence="6">Uncharacterized protein</fullName>
    </submittedName>
</protein>
<comment type="caution">
    <text evidence="6">The sequence shown here is derived from an EMBL/GenBank/DDBJ whole genome shotgun (WGS) entry which is preliminary data.</text>
</comment>
<keyword evidence="3 5" id="KW-1133">Transmembrane helix</keyword>
<evidence type="ECO:0000256" key="4">
    <source>
        <dbReference type="ARBA" id="ARBA00023136"/>
    </source>
</evidence>
<evidence type="ECO:0000256" key="3">
    <source>
        <dbReference type="ARBA" id="ARBA00022989"/>
    </source>
</evidence>
<accession>A0A1V6RWV0</accession>
<organism evidence="6 7">
    <name type="scientific">Penicillium vulpinum</name>
    <dbReference type="NCBI Taxonomy" id="29845"/>
    <lineage>
        <taxon>Eukaryota</taxon>
        <taxon>Fungi</taxon>
        <taxon>Dikarya</taxon>
        <taxon>Ascomycota</taxon>
        <taxon>Pezizomycotina</taxon>
        <taxon>Eurotiomycetes</taxon>
        <taxon>Eurotiomycetidae</taxon>
        <taxon>Eurotiales</taxon>
        <taxon>Aspergillaceae</taxon>
        <taxon>Penicillium</taxon>
    </lineage>
</organism>
<evidence type="ECO:0000256" key="2">
    <source>
        <dbReference type="ARBA" id="ARBA00022692"/>
    </source>
</evidence>
<proteinExistence type="predicted"/>
<keyword evidence="4 5" id="KW-0472">Membrane</keyword>
<dbReference type="InterPro" id="IPR002293">
    <property type="entry name" value="AA/rel_permease1"/>
</dbReference>
<evidence type="ECO:0000256" key="5">
    <source>
        <dbReference type="SAM" id="Phobius"/>
    </source>
</evidence>
<dbReference type="Pfam" id="PF13520">
    <property type="entry name" value="AA_permease_2"/>
    <property type="match status" value="1"/>
</dbReference>
<dbReference type="STRING" id="29845.A0A1V6RWV0"/>
<dbReference type="GO" id="GO:0022857">
    <property type="term" value="F:transmembrane transporter activity"/>
    <property type="evidence" value="ECO:0007669"/>
    <property type="project" value="InterPro"/>
</dbReference>
<name>A0A1V6RWV0_9EURO</name>
<dbReference type="Gene3D" id="1.20.1740.10">
    <property type="entry name" value="Amino acid/polyamine transporter I"/>
    <property type="match status" value="1"/>
</dbReference>